<evidence type="ECO:0000313" key="6">
    <source>
        <dbReference type="EMBL" id="NIA69919.1"/>
    </source>
</evidence>
<dbReference type="Proteomes" id="UP000761264">
    <property type="component" value="Unassembled WGS sequence"/>
</dbReference>
<dbReference type="Pfam" id="PF04773">
    <property type="entry name" value="FecR"/>
    <property type="match status" value="1"/>
</dbReference>
<dbReference type="GO" id="GO:0005509">
    <property type="term" value="F:calcium ion binding"/>
    <property type="evidence" value="ECO:0007669"/>
    <property type="project" value="InterPro"/>
</dbReference>
<dbReference type="Gene3D" id="2.150.10.10">
    <property type="entry name" value="Serralysin-like metalloprotease, C-terminal"/>
    <property type="match status" value="1"/>
</dbReference>
<dbReference type="InterPro" id="IPR001343">
    <property type="entry name" value="Hemolysn_Ca-bd"/>
</dbReference>
<dbReference type="PANTHER" id="PTHR45739:SF8">
    <property type="entry name" value="FRAS1-RELATED EXTRACELLULAR MATRIX PROTEIN 1"/>
    <property type="match status" value="1"/>
</dbReference>
<comment type="caution">
    <text evidence="6">The sequence shown here is derived from an EMBL/GenBank/DDBJ whole genome shotgun (WGS) entry which is preliminary data.</text>
</comment>
<evidence type="ECO:0000256" key="4">
    <source>
        <dbReference type="SAM" id="MobiDB-lite"/>
    </source>
</evidence>
<dbReference type="NCBIfam" id="TIGR01965">
    <property type="entry name" value="VCBS_repeat"/>
    <property type="match status" value="2"/>
</dbReference>
<dbReference type="GO" id="GO:0009653">
    <property type="term" value="P:anatomical structure morphogenesis"/>
    <property type="evidence" value="ECO:0007669"/>
    <property type="project" value="TreeGrafter"/>
</dbReference>
<dbReference type="GO" id="GO:0007156">
    <property type="term" value="P:homophilic cell adhesion via plasma membrane adhesion molecules"/>
    <property type="evidence" value="ECO:0007669"/>
    <property type="project" value="InterPro"/>
</dbReference>
<sequence>MSKTVDSFQQVTTSNLDETQGLGEAGIVVDSDLLFAAEFVRLGDDLLLRGPDGEELLLTDYFAQNPPPALETAEGARMSPETVDALAGPEFPTAYAQLGGAQLGQPIGEVSNLDGIARVQRADGSRADLEEGDPVFQGDVVSTGVGSELGILFIDDTVFALSANSRMLIDELIYNPGSTVNSMGISLIQGTFVFVTGQIAPSGGIEVETPVGTIGIRGTTVGVQVGTFGGATRIANLVNPETGELGSFVFSNSAGDALFTLSNHFLDVRSANTDPGVPTVISGQDIVNAFGRALNRAVEIQRSLSQDQTEEPPNEPQDEQESGLDAEQLQALEEAGLTPEQIEALLNEPVIETAAGPPQNPLPGQPLGEGSGFSGGLTPPGAGSGGGTGAGGGTDIETSSPPPSPSDGNVVPPTLGGGGGDDDDPPGNTVPTVSGPGTGTDEGDLVQIGPAALSASDAETSDPSLLVYTVTGTSNGLVVLIAGGVPQVVFSFTQADIDNGLVFFAHDGSETVQGSFTVTVADPNGGVSAPTVVPIGVTPVDDAPVLVTNSLTVTEGGEVVLSSDNLSASDADTSDADLIFVVSDVTGGEFRLVSVSPAPFAAAAVQQQAAVTTFTQQQIANGQVIFVHYGEKPPSYSVAVSDDGTNFSPPQVVSVNFTPVNDAPEAEDDAFATDEDSSLSDDLFADNGNGADSDAEGDDLTVTAVNGNPFTPGETIELDSGAELTVNADGSFDYETFGQFGSLGAGESAEETFIYTIDDGNGGSDTATVTITINGVNDAPDAVDDVFTIQENDNLEANVLDDNSIIYGGDSDVDENDELSVTEVNGNAAAVGGQITLTSGALLLLNADGTFSYEPGTAFDSLGDGESRQETFTYTIDDGNGGTDTATVTITIEGQNDAPELLANSLNVSEGETVTLSSDNLSAGDVDGDNAALFFTVSNLAGGRFVRRLDDQQEQTVTAFTQQQIDNEEIAFVHDGGELPPSYDVSVSDGDLSSDPVAAEIDFTPVNDPPVLGNNSLNVSEGETVTLSSDNLSVSDSDNDPVSLVFTVSGVTGGQFELTSAPDEPITSFTQQQITDGEVVFVDNGDEEAPSYSVSVSDGDLSTEPAAAEIDFTPVNDAPMLGNNSLSVEEGGTVTLSSENLSADDIDSSNAGLLFTVSNVTGGQFILWLPGEDVGQVVTSFTQQQIAQEAVSFVHDGGEDAPSYNVSVSDGDLSTDPVAADIDFTAVNDPPVLGNNSLNVSEGEAVTLSSDNLSVSDVDNDPTELVFTVSGVTGGQFELASVPEEPITSFTQQQVTDGEIVFVDNGDEEAPSYSVSVSDGDLSTEPAAAEIDFVLMNDAPVLATNSLSVTQGGQVELSFENLSASDIDNDDAALVFTVSNVTGGWFALRSNVEETVTSFTQQQITEEEVLFFHDGGEDAPSYDVSVSDSDLSTDPVAAEIEFTPGSSFTSSFSTVVQDIADDEEPVVDDFTLVTNSEDGRLTGTEGNDLILGESSLTGLALDGLDGDDVLRGGPGDDTLDGGAGSDSLFGGGGADLFVLRAADAAETLELTDVIGDFEVGIDSLVLVDGLTGDDLTVSETPEGDAVIALQSTGAFLAVVQGVSAADISPDNIDTAMS</sequence>
<dbReference type="InterPro" id="IPR051561">
    <property type="entry name" value="FRAS1_ECM"/>
</dbReference>
<feature type="domain" description="Cadherin" evidence="5">
    <location>
        <begin position="1341"/>
        <end position="1467"/>
    </location>
</feature>
<dbReference type="GO" id="GO:0016020">
    <property type="term" value="C:membrane"/>
    <property type="evidence" value="ECO:0007669"/>
    <property type="project" value="InterPro"/>
</dbReference>
<dbReference type="Pfam" id="PF16184">
    <property type="entry name" value="Cadherin_3"/>
    <property type="match status" value="7"/>
</dbReference>
<dbReference type="RefSeq" id="WP_167226015.1">
    <property type="nucleotide sequence ID" value="NZ_JAAQPH010000011.1"/>
</dbReference>
<feature type="compositionally biased region" description="Low complexity" evidence="4">
    <location>
        <begin position="426"/>
        <end position="435"/>
    </location>
</feature>
<evidence type="ECO:0000256" key="1">
    <source>
        <dbReference type="ARBA" id="ARBA00022729"/>
    </source>
</evidence>
<dbReference type="Pfam" id="PF00353">
    <property type="entry name" value="HemolysinCabind"/>
    <property type="match status" value="1"/>
</dbReference>
<name>A0A967EYU4_9PROT</name>
<dbReference type="PROSITE" id="PS00330">
    <property type="entry name" value="HEMOLYSIN_CALCIUM"/>
    <property type="match status" value="2"/>
</dbReference>
<organism evidence="6 7">
    <name type="scientific">Pelagibius litoralis</name>
    <dbReference type="NCBI Taxonomy" id="374515"/>
    <lineage>
        <taxon>Bacteria</taxon>
        <taxon>Pseudomonadati</taxon>
        <taxon>Pseudomonadota</taxon>
        <taxon>Alphaproteobacteria</taxon>
        <taxon>Rhodospirillales</taxon>
        <taxon>Rhodovibrionaceae</taxon>
        <taxon>Pelagibius</taxon>
    </lineage>
</organism>
<reference evidence="6" key="1">
    <citation type="submission" date="2020-03" db="EMBL/GenBank/DDBJ databases">
        <title>Genome of Pelagibius litoralis DSM 21314T.</title>
        <authorList>
            <person name="Wang G."/>
        </authorList>
    </citation>
    <scope>NUCLEOTIDE SEQUENCE</scope>
    <source>
        <strain evidence="6">DSM 21314</strain>
    </source>
</reference>
<feature type="region of interest" description="Disordered" evidence="4">
    <location>
        <begin position="353"/>
        <end position="445"/>
    </location>
</feature>
<keyword evidence="7" id="KW-1185">Reference proteome</keyword>
<dbReference type="EMBL" id="JAAQPH010000011">
    <property type="protein sequence ID" value="NIA69919.1"/>
    <property type="molecule type" value="Genomic_DNA"/>
</dbReference>
<feature type="compositionally biased region" description="Gly residues" evidence="4">
    <location>
        <begin position="382"/>
        <end position="394"/>
    </location>
</feature>
<dbReference type="NCBIfam" id="NF012211">
    <property type="entry name" value="tand_rpt_95"/>
    <property type="match status" value="1"/>
</dbReference>
<feature type="compositionally biased region" description="Acidic residues" evidence="4">
    <location>
        <begin position="308"/>
        <end position="324"/>
    </location>
</feature>
<dbReference type="InterPro" id="IPR018511">
    <property type="entry name" value="Hemolysin-typ_Ca-bd_CS"/>
</dbReference>
<evidence type="ECO:0000259" key="5">
    <source>
        <dbReference type="PROSITE" id="PS50268"/>
    </source>
</evidence>
<protein>
    <submittedName>
        <fullName evidence="6">Tandem-95 repeat protein</fullName>
    </submittedName>
</protein>
<dbReference type="PRINTS" id="PR00313">
    <property type="entry name" value="CABNDNGRPT"/>
</dbReference>
<dbReference type="InterPro" id="IPR006860">
    <property type="entry name" value="FecR"/>
</dbReference>
<dbReference type="InterPro" id="IPR002126">
    <property type="entry name" value="Cadherin-like_dom"/>
</dbReference>
<gene>
    <name evidence="6" type="ORF">HBA54_15050</name>
</gene>
<dbReference type="InterPro" id="IPR039005">
    <property type="entry name" value="CSPG_rpt"/>
</dbReference>
<dbReference type="SUPFAM" id="SSF51120">
    <property type="entry name" value="beta-Roll"/>
    <property type="match status" value="1"/>
</dbReference>
<feature type="region of interest" description="Disordered" evidence="4">
    <location>
        <begin position="303"/>
        <end position="325"/>
    </location>
</feature>
<dbReference type="InterPro" id="IPR011049">
    <property type="entry name" value="Serralysin-like_metalloprot_C"/>
</dbReference>
<keyword evidence="2" id="KW-0677">Repeat</keyword>
<dbReference type="InterPro" id="IPR010221">
    <property type="entry name" value="VCBS_dom"/>
</dbReference>
<evidence type="ECO:0000256" key="2">
    <source>
        <dbReference type="ARBA" id="ARBA00022737"/>
    </source>
</evidence>
<dbReference type="PROSITE" id="PS50268">
    <property type="entry name" value="CADHERIN_2"/>
    <property type="match status" value="1"/>
</dbReference>
<dbReference type="PANTHER" id="PTHR45739">
    <property type="entry name" value="MATRIX PROTEIN, PUTATIVE-RELATED"/>
    <property type="match status" value="1"/>
</dbReference>
<accession>A0A967EYU4</accession>
<dbReference type="Pfam" id="PF17963">
    <property type="entry name" value="Big_9"/>
    <property type="match status" value="2"/>
</dbReference>
<dbReference type="PROSITE" id="PS51854">
    <property type="entry name" value="CSPG"/>
    <property type="match status" value="7"/>
</dbReference>
<evidence type="ECO:0000313" key="7">
    <source>
        <dbReference type="Proteomes" id="UP000761264"/>
    </source>
</evidence>
<keyword evidence="3" id="KW-0325">Glycoprotein</keyword>
<keyword evidence="1" id="KW-0732">Signal</keyword>
<evidence type="ECO:0000256" key="3">
    <source>
        <dbReference type="ARBA" id="ARBA00023180"/>
    </source>
</evidence>
<proteinExistence type="predicted"/>